<keyword evidence="3" id="KW-0732">Signal</keyword>
<gene>
    <name evidence="4" type="ORF">BO99DRAFT_430327</name>
</gene>
<name>A0A2V5HK56_ASPV1</name>
<dbReference type="SUPFAM" id="SSF53933">
    <property type="entry name" value="Microbial ribonucleases"/>
    <property type="match status" value="1"/>
</dbReference>
<protein>
    <submittedName>
        <fullName evidence="4">Uncharacterized protein</fullName>
    </submittedName>
</protein>
<dbReference type="GO" id="GO:0003723">
    <property type="term" value="F:RNA binding"/>
    <property type="evidence" value="ECO:0007669"/>
    <property type="project" value="InterPro"/>
</dbReference>
<reference evidence="4 5" key="1">
    <citation type="submission" date="2018-02" db="EMBL/GenBank/DDBJ databases">
        <title>The genomes of Aspergillus section Nigri reveals drivers in fungal speciation.</title>
        <authorList>
            <consortium name="DOE Joint Genome Institute"/>
            <person name="Vesth T.C."/>
            <person name="Nybo J."/>
            <person name="Theobald S."/>
            <person name="Brandl J."/>
            <person name="Frisvad J.C."/>
            <person name="Nielsen K.F."/>
            <person name="Lyhne E.K."/>
            <person name="Kogle M.E."/>
            <person name="Kuo A."/>
            <person name="Riley R."/>
            <person name="Clum A."/>
            <person name="Nolan M."/>
            <person name="Lipzen A."/>
            <person name="Salamov A."/>
            <person name="Henrissat B."/>
            <person name="Wiebenga A."/>
            <person name="De vries R.P."/>
            <person name="Grigoriev I.V."/>
            <person name="Mortensen U.H."/>
            <person name="Andersen M.R."/>
            <person name="Baker S.E."/>
        </authorList>
    </citation>
    <scope>NUCLEOTIDE SEQUENCE [LARGE SCALE GENOMIC DNA]</scope>
    <source>
        <strain evidence="4 5">CBS 115571</strain>
    </source>
</reference>
<dbReference type="EMBL" id="KZ825114">
    <property type="protein sequence ID" value="PYI21823.1"/>
    <property type="molecule type" value="Genomic_DNA"/>
</dbReference>
<proteinExistence type="predicted"/>
<dbReference type="AlphaFoldDB" id="A0A2V5HK56"/>
<dbReference type="InterPro" id="IPR016191">
    <property type="entry name" value="Ribonuclease/ribotoxin"/>
</dbReference>
<dbReference type="GO" id="GO:0004540">
    <property type="term" value="F:RNA nuclease activity"/>
    <property type="evidence" value="ECO:0007669"/>
    <property type="project" value="InterPro"/>
</dbReference>
<organism evidence="4 5">
    <name type="scientific">Aspergillus violaceofuscus (strain CBS 115571)</name>
    <dbReference type="NCBI Taxonomy" id="1450538"/>
    <lineage>
        <taxon>Eukaryota</taxon>
        <taxon>Fungi</taxon>
        <taxon>Dikarya</taxon>
        <taxon>Ascomycota</taxon>
        <taxon>Pezizomycotina</taxon>
        <taxon>Eurotiomycetes</taxon>
        <taxon>Eurotiomycetidae</taxon>
        <taxon>Eurotiales</taxon>
        <taxon>Aspergillaceae</taxon>
        <taxon>Aspergillus</taxon>
    </lineage>
</organism>
<accession>A0A2V5HK56</accession>
<keyword evidence="5" id="KW-1185">Reference proteome</keyword>
<evidence type="ECO:0000256" key="1">
    <source>
        <dbReference type="ARBA" id="ARBA00022722"/>
    </source>
</evidence>
<sequence length="123" mass="13595">MRVNIKSLFVLILALSGVACYPIAKSPMHADAGIFDLPERDLVPRAKLRPINCGGQRFNRDEINGATKQARIVEEAKARNLDGNLHEYPLTSGDVYSGKGEPTAGLYRVVVNEKYKYMGMLEA</sequence>
<feature type="chain" id="PRO_5016112649" evidence="3">
    <location>
        <begin position="21"/>
        <end position="123"/>
    </location>
</feature>
<evidence type="ECO:0000313" key="4">
    <source>
        <dbReference type="EMBL" id="PYI21823.1"/>
    </source>
</evidence>
<dbReference type="STRING" id="1450538.A0A2V5HK56"/>
<dbReference type="Proteomes" id="UP000249829">
    <property type="component" value="Unassembled WGS sequence"/>
</dbReference>
<feature type="signal peptide" evidence="3">
    <location>
        <begin position="1"/>
        <end position="20"/>
    </location>
</feature>
<dbReference type="GO" id="GO:0016787">
    <property type="term" value="F:hydrolase activity"/>
    <property type="evidence" value="ECO:0007669"/>
    <property type="project" value="UniProtKB-KW"/>
</dbReference>
<keyword evidence="1" id="KW-0540">Nuclease</keyword>
<dbReference type="PROSITE" id="PS51257">
    <property type="entry name" value="PROKAR_LIPOPROTEIN"/>
    <property type="match status" value="1"/>
</dbReference>
<dbReference type="Gene3D" id="3.10.450.30">
    <property type="entry name" value="Microbial ribonucleases"/>
    <property type="match status" value="1"/>
</dbReference>
<evidence type="ECO:0000256" key="2">
    <source>
        <dbReference type="ARBA" id="ARBA00022801"/>
    </source>
</evidence>
<evidence type="ECO:0000313" key="5">
    <source>
        <dbReference type="Proteomes" id="UP000249829"/>
    </source>
</evidence>
<keyword evidence="2" id="KW-0378">Hydrolase</keyword>
<evidence type="ECO:0000256" key="3">
    <source>
        <dbReference type="SAM" id="SignalP"/>
    </source>
</evidence>